<proteinExistence type="predicted"/>
<dbReference type="EMBL" id="AF022186">
    <property type="protein sequence ID" value="AAF13015.1"/>
    <property type="molecule type" value="Genomic_DNA"/>
</dbReference>
<sequence>MIFQFQIIYFKIDSIANKLDRSSLMNYFKEDLSGIIIKFGYLVIL</sequence>
<reference evidence="1" key="1">
    <citation type="submission" date="1999-11" db="EMBL/GenBank/DDBJ databases">
        <authorList>
            <person name="Gloeckner G."/>
            <person name="Rosenthal A."/>
            <person name="Valentin K."/>
        </authorList>
    </citation>
    <scope>NUCLEOTIDE SEQUENCE</scope>
    <source>
        <strain evidence="1">RK1</strain>
    </source>
</reference>
<geneLocation type="chloroplast" evidence="1"/>
<gene>
    <name evidence="1" type="primary">ccrf11</name>
</gene>
<accession>Q9TM36</accession>
<evidence type="ECO:0000313" key="1">
    <source>
        <dbReference type="EMBL" id="AAF13015.1"/>
    </source>
</evidence>
<dbReference type="RefSeq" id="NP_045030.1">
    <property type="nucleotide sequence ID" value="NC_001840.1"/>
</dbReference>
<keyword evidence="1" id="KW-0150">Chloroplast</keyword>
<reference evidence="1" key="2">
    <citation type="journal article" date="2000" name="J. Mol. Evol.">
        <title>The structure and gene repertoire of an ancient red algal plastid genome.</title>
        <authorList>
            <person name="Glockner G."/>
            <person name="Rosenthal A."/>
            <person name="Valentin K."/>
        </authorList>
    </citation>
    <scope>NUCLEOTIDE SEQUENCE</scope>
    <source>
        <strain evidence="1">RK1</strain>
    </source>
</reference>
<organism evidence="1">
    <name type="scientific">Cyanidium caldarium</name>
    <name type="common">Red alga</name>
    <dbReference type="NCBI Taxonomy" id="2771"/>
    <lineage>
        <taxon>Eukaryota</taxon>
        <taxon>Rhodophyta</taxon>
        <taxon>Bangiophyceae</taxon>
        <taxon>Cyanidiales</taxon>
        <taxon>Cyanidiaceae</taxon>
        <taxon>Cyanidium</taxon>
    </lineage>
</organism>
<protein>
    <submittedName>
        <fullName evidence="1">Uncharacterized protein</fullName>
    </submittedName>
</protein>
<dbReference type="GeneID" id="800192"/>
<keyword evidence="1" id="KW-0934">Plastid</keyword>
<dbReference type="AlphaFoldDB" id="Q9TM36"/>
<name>Q9TM36_CYACA</name>